<dbReference type="Proteomes" id="UP000070544">
    <property type="component" value="Unassembled WGS sequence"/>
</dbReference>
<dbReference type="InterPro" id="IPR011990">
    <property type="entry name" value="TPR-like_helical_dom_sf"/>
</dbReference>
<dbReference type="AlphaFoldDB" id="A0A139APQ8"/>
<feature type="compositionally biased region" description="Polar residues" evidence="1">
    <location>
        <begin position="203"/>
        <end position="216"/>
    </location>
</feature>
<dbReference type="EMBL" id="KQ965741">
    <property type="protein sequence ID" value="KXS18712.1"/>
    <property type="molecule type" value="Genomic_DNA"/>
</dbReference>
<feature type="region of interest" description="Disordered" evidence="1">
    <location>
        <begin position="197"/>
        <end position="218"/>
    </location>
</feature>
<evidence type="ECO:0000313" key="2">
    <source>
        <dbReference type="EMBL" id="KXS18712.1"/>
    </source>
</evidence>
<dbReference type="OrthoDB" id="10645985at2759"/>
<evidence type="ECO:0008006" key="4">
    <source>
        <dbReference type="Google" id="ProtNLM"/>
    </source>
</evidence>
<evidence type="ECO:0000256" key="1">
    <source>
        <dbReference type="SAM" id="MobiDB-lite"/>
    </source>
</evidence>
<feature type="region of interest" description="Disordered" evidence="1">
    <location>
        <begin position="67"/>
        <end position="130"/>
    </location>
</feature>
<proteinExistence type="predicted"/>
<evidence type="ECO:0000313" key="3">
    <source>
        <dbReference type="Proteomes" id="UP000070544"/>
    </source>
</evidence>
<accession>A0A139APQ8</accession>
<organism evidence="2 3">
    <name type="scientific">Gonapodya prolifera (strain JEL478)</name>
    <name type="common">Monoblepharis prolifera</name>
    <dbReference type="NCBI Taxonomy" id="1344416"/>
    <lineage>
        <taxon>Eukaryota</taxon>
        <taxon>Fungi</taxon>
        <taxon>Fungi incertae sedis</taxon>
        <taxon>Chytridiomycota</taxon>
        <taxon>Chytridiomycota incertae sedis</taxon>
        <taxon>Monoblepharidomycetes</taxon>
        <taxon>Monoblepharidales</taxon>
        <taxon>Gonapodyaceae</taxon>
        <taxon>Gonapodya</taxon>
    </lineage>
</organism>
<feature type="compositionally biased region" description="Polar residues" evidence="1">
    <location>
        <begin position="31"/>
        <end position="48"/>
    </location>
</feature>
<name>A0A139APQ8_GONPJ</name>
<dbReference type="Gene3D" id="1.25.40.10">
    <property type="entry name" value="Tetratricopeptide repeat domain"/>
    <property type="match status" value="1"/>
</dbReference>
<keyword evidence="3" id="KW-1185">Reference proteome</keyword>
<gene>
    <name evidence="2" type="ORF">M427DRAFT_153083</name>
</gene>
<reference evidence="2 3" key="1">
    <citation type="journal article" date="2015" name="Genome Biol. Evol.">
        <title>Phylogenomic analyses indicate that early fungi evolved digesting cell walls of algal ancestors of land plants.</title>
        <authorList>
            <person name="Chang Y."/>
            <person name="Wang S."/>
            <person name="Sekimoto S."/>
            <person name="Aerts A.L."/>
            <person name="Choi C."/>
            <person name="Clum A."/>
            <person name="LaButti K.M."/>
            <person name="Lindquist E.A."/>
            <person name="Yee Ngan C."/>
            <person name="Ohm R.A."/>
            <person name="Salamov A.A."/>
            <person name="Grigoriev I.V."/>
            <person name="Spatafora J.W."/>
            <person name="Berbee M.L."/>
        </authorList>
    </citation>
    <scope>NUCLEOTIDE SEQUENCE [LARGE SCALE GENOMIC DNA]</scope>
    <source>
        <strain evidence="2 3">JEL478</strain>
    </source>
</reference>
<feature type="region of interest" description="Disordered" evidence="1">
    <location>
        <begin position="1"/>
        <end position="51"/>
    </location>
</feature>
<protein>
    <recommendedName>
        <fullName evidence="4">Pentacotripeptide-repeat region of PRORP domain-containing protein</fullName>
    </recommendedName>
</protein>
<sequence>MPPNPPRYPFSTARLASSSTSGTIRRRTASLGRSSITPRELNPTQSAFSDRHRRSLHLWGFGKWIGEQEDGADGRAGTEGSADGKSSTRTPLPPHTPRTSRPSGGATFDAALSPHFEEPTRPAARTRSPPRRVFELTSDQMLYSNVSQQILDSLHSSDTQAAWDAYSKMLEESLEKVELSVWDHRTLLGMLVRMPPVKHENQPSHSHLTDGNSRSVRGNEIPASVETRAAPTGSGDNRTAPTATSLMLRVLSDMHARGINLTGRDFRPLMNRLLANEDLLGAQELVRVHMPAMGVQPDILMWNFVIKTALAKGNWDMALATVEEMKIAAAKTYDGSSMNAKAPYPDATIQSTLLRHLVRTAKDYPAAISLWDSFWSDTASHPASPSTMTRNHRVPNALAMATGLVMEACVGIARVDGVGLSAARRKAAALAGWDSDVPPLPGMTLDRMSPIGWLLDVGSAEGQDNAPGSPRTAQLVPQVVAWYITALLDLSMPMHALRIFSATSESRAAFPVPFEVMERMLTGVLDLQDVTIEELPAILSVSRGLKSIKVTVGRDILWLAATGAEGSIHGVLTLAKDWVDQGRNVEWVHRSVAAVCTIFVNRTMWDTVAGCVLGYSAILAAAPNVPKSLEDAIQLWRSGYHRDIMPDRLEENLALAAIFLPSTATVLSMWDAGAITLPLLGRVASMGSIKTNIPAMDGRVLSRVVTAQLASGHHREAKAVVMAHRKTWTNPPKPGCFEPANAYLHALLTRDEALVWPQYEEIGAADGYNFYDWGDAQTFSVLARTVKDIASAARFVKAVEESGVDSVPVDAILCLGDLLEMAGKEAKKEDEGALEALAGWMSTWRKKIPEGGLVPA</sequence>